<comment type="caution">
    <text evidence="1">The sequence shown here is derived from an EMBL/GenBank/DDBJ whole genome shotgun (WGS) entry which is preliminary data.</text>
</comment>
<evidence type="ECO:0000313" key="1">
    <source>
        <dbReference type="EMBL" id="PKC86849.1"/>
    </source>
</evidence>
<reference evidence="1 2" key="1">
    <citation type="submission" date="2017-12" db="EMBL/GenBank/DDBJ databases">
        <title>Bifidobacterium longum APC/DPC strains.</title>
        <authorList>
            <person name="Arboleya S."/>
        </authorList>
    </citation>
    <scope>NUCLEOTIDE SEQUENCE [LARGE SCALE GENOMIC DNA]</scope>
    <source>
        <strain evidence="1 2">APC1503</strain>
    </source>
</reference>
<evidence type="ECO:0000313" key="2">
    <source>
        <dbReference type="Proteomes" id="UP000232654"/>
    </source>
</evidence>
<protein>
    <submittedName>
        <fullName evidence="1">Uncharacterized protein</fullName>
    </submittedName>
</protein>
<name>A0A2N0SYI9_BIFLN</name>
<dbReference type="AlphaFoldDB" id="A0A2N0SYI9"/>
<accession>A0A2N0SYI9</accession>
<dbReference type="Proteomes" id="UP000232654">
    <property type="component" value="Unassembled WGS sequence"/>
</dbReference>
<dbReference type="RefSeq" id="WP_101011404.1">
    <property type="nucleotide sequence ID" value="NZ_JBAMGV010000013.1"/>
</dbReference>
<dbReference type="EMBL" id="PJDT01000031">
    <property type="protein sequence ID" value="PKC86849.1"/>
    <property type="molecule type" value="Genomic_DNA"/>
</dbReference>
<sequence>MSEDKTEKLGDFMRRVKDDTVLNLYFVTETGAKRIPTPLFGNPTAEQLRDNRYLQSQVVASRKHYCNEVISSGWTVHVDTKFDQEAFENA</sequence>
<proteinExistence type="predicted"/>
<gene>
    <name evidence="1" type="ORF">APC1503_2064</name>
</gene>
<organism evidence="1 2">
    <name type="scientific">Bifidobacterium longum</name>
    <dbReference type="NCBI Taxonomy" id="216816"/>
    <lineage>
        <taxon>Bacteria</taxon>
        <taxon>Bacillati</taxon>
        <taxon>Actinomycetota</taxon>
        <taxon>Actinomycetes</taxon>
        <taxon>Bifidobacteriales</taxon>
        <taxon>Bifidobacteriaceae</taxon>
        <taxon>Bifidobacterium</taxon>
    </lineage>
</organism>